<dbReference type="PATRIC" id="fig|1813736.3.peg.5370"/>
<dbReference type="Proteomes" id="UP000076079">
    <property type="component" value="Chromosome"/>
</dbReference>
<dbReference type="Pfam" id="PF03060">
    <property type="entry name" value="NMO"/>
    <property type="match status" value="1"/>
</dbReference>
<evidence type="ECO:0000313" key="2">
    <source>
        <dbReference type="Proteomes" id="UP000076079"/>
    </source>
</evidence>
<proteinExistence type="predicted"/>
<dbReference type="InterPro" id="IPR013785">
    <property type="entry name" value="Aldolase_TIM"/>
</dbReference>
<protein>
    <submittedName>
        <fullName evidence="1">Nitronate monooxygenase</fullName>
    </submittedName>
</protein>
<name>A0A143PUK0_LUTPR</name>
<organism evidence="1 2">
    <name type="scientific">Luteitalea pratensis</name>
    <dbReference type="NCBI Taxonomy" id="1855912"/>
    <lineage>
        <taxon>Bacteria</taxon>
        <taxon>Pseudomonadati</taxon>
        <taxon>Acidobacteriota</taxon>
        <taxon>Vicinamibacteria</taxon>
        <taxon>Vicinamibacterales</taxon>
        <taxon>Vicinamibacteraceae</taxon>
        <taxon>Luteitalea</taxon>
    </lineage>
</organism>
<reference evidence="2" key="2">
    <citation type="submission" date="2016-04" db="EMBL/GenBank/DDBJ databases">
        <title>First Complete Genome Sequence of a Subdivision 6 Acidobacterium.</title>
        <authorList>
            <person name="Huang S."/>
            <person name="Vieira S."/>
            <person name="Bunk B."/>
            <person name="Riedel T."/>
            <person name="Sproeer C."/>
            <person name="Overmann J."/>
        </authorList>
    </citation>
    <scope>NUCLEOTIDE SEQUENCE [LARGE SCALE GENOMIC DNA]</scope>
    <source>
        <strain evidence="2">DSM 100886 HEG_-6_39</strain>
    </source>
</reference>
<keyword evidence="1" id="KW-0503">Monooxygenase</keyword>
<dbReference type="STRING" id="1855912.LuPra_05108"/>
<keyword evidence="2" id="KW-1185">Reference proteome</keyword>
<dbReference type="Gene3D" id="3.20.20.70">
    <property type="entry name" value="Aldolase class I"/>
    <property type="match status" value="1"/>
</dbReference>
<dbReference type="GO" id="GO:0018580">
    <property type="term" value="F:nitronate monooxygenase activity"/>
    <property type="evidence" value="ECO:0007669"/>
    <property type="project" value="TreeGrafter"/>
</dbReference>
<dbReference type="EMBL" id="CP015136">
    <property type="protein sequence ID" value="AMY11843.1"/>
    <property type="molecule type" value="Genomic_DNA"/>
</dbReference>
<keyword evidence="1" id="KW-0560">Oxidoreductase</keyword>
<dbReference type="PANTHER" id="PTHR42747">
    <property type="entry name" value="NITRONATE MONOOXYGENASE-RELATED"/>
    <property type="match status" value="1"/>
</dbReference>
<gene>
    <name evidence="1" type="ORF">LuPra_05108</name>
</gene>
<reference evidence="1 2" key="1">
    <citation type="journal article" date="2016" name="Genome Announc.">
        <title>First Complete Genome Sequence of a Subdivision 6 Acidobacterium Strain.</title>
        <authorList>
            <person name="Huang S."/>
            <person name="Vieira S."/>
            <person name="Bunk B."/>
            <person name="Riedel T."/>
            <person name="Sproer C."/>
            <person name="Overmann J."/>
        </authorList>
    </citation>
    <scope>NUCLEOTIDE SEQUENCE [LARGE SCALE GENOMIC DNA]</scope>
    <source>
        <strain evidence="2">DSM 100886 HEG_-6_39</strain>
    </source>
</reference>
<dbReference type="KEGG" id="abac:LuPra_05108"/>
<dbReference type="SUPFAM" id="SSF51412">
    <property type="entry name" value="Inosine monophosphate dehydrogenase (IMPDH)"/>
    <property type="match status" value="1"/>
</dbReference>
<dbReference type="PANTHER" id="PTHR42747:SF3">
    <property type="entry name" value="NITRONATE MONOOXYGENASE-RELATED"/>
    <property type="match status" value="1"/>
</dbReference>
<dbReference type="AlphaFoldDB" id="A0A143PUK0"/>
<evidence type="ECO:0000313" key="1">
    <source>
        <dbReference type="EMBL" id="AMY11843.1"/>
    </source>
</evidence>
<sequence>MIASATVDEARWLEVRGVDAIIAQGLEAGGHRGHFLSDDLTKQTGTFAGTTHLRHSWRQRTASTAGDIERRVAFPGP</sequence>
<accession>A0A143PUK0</accession>